<proteinExistence type="predicted"/>
<gene>
    <name evidence="1" type="ORF">HV559_01985</name>
</gene>
<dbReference type="AlphaFoldDB" id="A0A7D5DYQ0"/>
<dbReference type="EMBL" id="CP055306">
    <property type="protein sequence ID" value="QLB39744.1"/>
    <property type="molecule type" value="Genomic_DNA"/>
</dbReference>
<evidence type="ECO:0000313" key="1">
    <source>
        <dbReference type="EMBL" id="QLB39744.1"/>
    </source>
</evidence>
<dbReference type="RefSeq" id="WP_176809430.1">
    <property type="nucleotide sequence ID" value="NZ_CP055306.1"/>
</dbReference>
<keyword evidence="2" id="KW-1185">Reference proteome</keyword>
<reference evidence="1 2" key="1">
    <citation type="submission" date="2020-06" db="EMBL/GenBank/DDBJ databases">
        <title>Mannheimia pernigra sp. nov. isolated from bovine respiratory tract.</title>
        <authorList>
            <person name="Kuhnert P."/>
            <person name="Akarsu-Egger H."/>
        </authorList>
    </citation>
    <scope>NUCLEOTIDE SEQUENCE [LARGE SCALE GENOMIC DNA]</scope>
    <source>
        <strain evidence="1 2">BNO311</strain>
    </source>
</reference>
<organism evidence="1 2">
    <name type="scientific">Mannheimia pernigra</name>
    <dbReference type="NCBI Taxonomy" id="111844"/>
    <lineage>
        <taxon>Bacteria</taxon>
        <taxon>Pseudomonadati</taxon>
        <taxon>Pseudomonadota</taxon>
        <taxon>Gammaproteobacteria</taxon>
        <taxon>Pasteurellales</taxon>
        <taxon>Pasteurellaceae</taxon>
        <taxon>Mannheimia</taxon>
    </lineage>
</organism>
<evidence type="ECO:0000313" key="2">
    <source>
        <dbReference type="Proteomes" id="UP000509660"/>
    </source>
</evidence>
<protein>
    <submittedName>
        <fullName evidence="1">Uncharacterized protein</fullName>
    </submittedName>
</protein>
<accession>A0A7D5DYQ0</accession>
<sequence>MLGFKKINSQMFAEHSLYFRNALVRANYENLREGVFATDEYLVQFLENLLLSETHLLRNRDLRIRE</sequence>
<name>A0A7D5DYQ0_9PAST</name>
<dbReference type="Proteomes" id="UP000509660">
    <property type="component" value="Chromosome"/>
</dbReference>